<dbReference type="PANTHER" id="PTHR32182">
    <property type="entry name" value="DNA REPLICATION AND REPAIR PROTEIN RECF"/>
    <property type="match status" value="1"/>
</dbReference>
<evidence type="ECO:0000313" key="2">
    <source>
        <dbReference type="EMBL" id="OEF97150.1"/>
    </source>
</evidence>
<keyword evidence="3" id="KW-1185">Reference proteome</keyword>
<dbReference type="Proteomes" id="UP000094296">
    <property type="component" value="Unassembled WGS sequence"/>
</dbReference>
<feature type="coiled-coil region" evidence="1">
    <location>
        <begin position="630"/>
        <end position="657"/>
    </location>
</feature>
<dbReference type="GO" id="GO:0000731">
    <property type="term" value="P:DNA synthesis involved in DNA repair"/>
    <property type="evidence" value="ECO:0007669"/>
    <property type="project" value="TreeGrafter"/>
</dbReference>
<gene>
    <name evidence="2" type="ORF">BHF68_06015</name>
</gene>
<dbReference type="InterPro" id="IPR027417">
    <property type="entry name" value="P-loop_NTPase"/>
</dbReference>
<organism evidence="2 3">
    <name type="scientific">Desulfuribacillus alkaliarsenatis</name>
    <dbReference type="NCBI Taxonomy" id="766136"/>
    <lineage>
        <taxon>Bacteria</taxon>
        <taxon>Bacillati</taxon>
        <taxon>Bacillota</taxon>
        <taxon>Desulfuribacillia</taxon>
        <taxon>Desulfuribacillales</taxon>
        <taxon>Desulfuribacillaceae</taxon>
        <taxon>Desulfuribacillus</taxon>
    </lineage>
</organism>
<sequence length="1101" mass="131199">MKWLKKMRLINWHYFQDETFEFGMQTLISGKNGAGKSTIIDALQYIIIGNQKQIRFNTAAHDEAKRTLINYLKGKIGSDERTYLREGDFTTYILSEFRDDVKKESFVLGVVVDVYKDFSYEEEFFILASKKIDSLELMSNNGFLKNREQFKRLYNITRNVSIFERNKTNYQKVVLNRFGQLHERFFSVFTRGLYFKPIQSVRDYVYDNILDKRELQLDVMKENFEIHEKYRLELEELEKRREKLFAIRNSYGNYCRYRDTVNEQEYVIRSLNYVYEQEVLEQHQQDLQMLKNKYENIIRSIELADIKKDEANRQKEIAYRTWQDHQAEKRKQELEKRIDQLLMDQQTLEQNIGILSRKIKDEHKLLSELHDWKGNSLWQLSNEEVRLLNNSKQIMAHISNIFDERQVLRETDIDNIKSNLQATSNFLRDKYDSMLVTSSKIDEQILDVDELIKEIEEVIENLKQKKRPYPLAVQTLKKRLAEVLGGSAKVYIFCEEMEVVNEEWRNAIEGYLNTQRFDILVEPGSFAKALAIYEKDKWKYKIEGVGLVDTDKERKYLNSAKDNSLAKELVADNLIVKAHLEHLLGHVILAYDEQDLRNYNTAVTKSCMVYNRLVARQMLSDRYAVPYIGALAISRQLEIKELELDQANKQSEELRSINYDIKTWIRKLKDSQSIYDNIIQNIMLSNELNNCIKMLDDTRKELSLLDFNEINRLKANYEKWIEIDKEWDQKRILLEGDKSVNENNRQHKSAEINLQENKVKEKFQKLTEWDNIHGIENKQSALKRWNDAEKQDIPTYHKINNWTNNQKGYIKRRDDEYEKVLNLRRDYNMEYNFQSSNSLDNNDAYDEYLNEIENVNIPEYQNKIKLALKNSEDEFKSHFIFKLKEAIQMAKHEFDNLNYALRNFPFDEERYHFEITASSKYKRFYEAIMDPMLVERGSLFDIEDAERNQVLHELFDMLVSGKDGEMDEFTDYRRYLEFDIRITFPDESRQSFSKLLQEKSGGETQTPFYVATLASFYHLYNSHKALKLIIFDEAFNKMDEERIQTSLRLIKQLGLQLVAAVPDEKMQHMIPEVTTTLIVSKHNYSCFVDMVDRNEFEETPI</sequence>
<dbReference type="RefSeq" id="WP_069643196.1">
    <property type="nucleotide sequence ID" value="NZ_MIJE01000022.1"/>
</dbReference>
<dbReference type="PANTHER" id="PTHR32182:SF22">
    <property type="entry name" value="ATP-DEPENDENT ENDONUCLEASE, OLD FAMILY-RELATED"/>
    <property type="match status" value="1"/>
</dbReference>
<dbReference type="OrthoDB" id="174137at2"/>
<accession>A0A1E5G2D6</accession>
<comment type="caution">
    <text evidence="2">The sequence shown here is derived from an EMBL/GenBank/DDBJ whole genome shotgun (WGS) entry which is preliminary data.</text>
</comment>
<protein>
    <submittedName>
        <fullName evidence="2">ATPase</fullName>
    </submittedName>
</protein>
<dbReference type="GO" id="GO:0006302">
    <property type="term" value="P:double-strand break repair"/>
    <property type="evidence" value="ECO:0007669"/>
    <property type="project" value="TreeGrafter"/>
</dbReference>
<dbReference type="STRING" id="766136.BHF68_06015"/>
<evidence type="ECO:0000256" key="1">
    <source>
        <dbReference type="SAM" id="Coils"/>
    </source>
</evidence>
<evidence type="ECO:0000313" key="3">
    <source>
        <dbReference type="Proteomes" id="UP000094296"/>
    </source>
</evidence>
<reference evidence="2 3" key="1">
    <citation type="submission" date="2016-09" db="EMBL/GenBank/DDBJ databases">
        <title>Draft genome sequence for the type strain of Desulfuribacillus alkaliarsenatis AHT28, an obligately anaerobic, sulfidogenic bacterium isolated from Russian soda lake sediments.</title>
        <authorList>
            <person name="Abin C.A."/>
            <person name="Hollibaugh J.T."/>
        </authorList>
    </citation>
    <scope>NUCLEOTIDE SEQUENCE [LARGE SCALE GENOMIC DNA]</scope>
    <source>
        <strain evidence="2 3">AHT28</strain>
    </source>
</reference>
<dbReference type="Pfam" id="PF13555">
    <property type="entry name" value="AAA_29"/>
    <property type="match status" value="1"/>
</dbReference>
<keyword evidence="1" id="KW-0175">Coiled coil</keyword>
<proteinExistence type="predicted"/>
<dbReference type="SUPFAM" id="SSF52540">
    <property type="entry name" value="P-loop containing nucleoside triphosphate hydrolases"/>
    <property type="match status" value="1"/>
</dbReference>
<dbReference type="EMBL" id="MIJE01000022">
    <property type="protein sequence ID" value="OEF97150.1"/>
    <property type="molecule type" value="Genomic_DNA"/>
</dbReference>
<dbReference type="Gene3D" id="3.40.1140.10">
    <property type="match status" value="1"/>
</dbReference>
<name>A0A1E5G2D6_9FIRM</name>
<dbReference type="Pfam" id="PF13558">
    <property type="entry name" value="SbcC_Walker_B"/>
    <property type="match status" value="1"/>
</dbReference>
<feature type="coiled-coil region" evidence="1">
    <location>
        <begin position="220"/>
        <end position="247"/>
    </location>
</feature>
<dbReference type="Gene3D" id="3.40.50.300">
    <property type="entry name" value="P-loop containing nucleotide triphosphate hydrolases"/>
    <property type="match status" value="1"/>
</dbReference>
<dbReference type="AlphaFoldDB" id="A0A1E5G2D6"/>
<feature type="coiled-coil region" evidence="1">
    <location>
        <begin position="324"/>
        <end position="351"/>
    </location>
</feature>